<dbReference type="Proteomes" id="UP000479226">
    <property type="component" value="Unassembled WGS sequence"/>
</dbReference>
<sequence>MDTNPMVKPHIATTPMVVMTTIAAVILVCVAAIIVLAWPPKIGAWIALAIVVVAAAFLTWRWASLIRKKSEWQRFSDRQWEYLTRTQSEQSTTAVITVLEFREVQPTGVWATIRWEKFGYVQPAWIEPCTFAIWPKTALLIRPDPTQIQVGAPWPPTYYLRSHNCLAIAPALSTT</sequence>
<protein>
    <submittedName>
        <fullName evidence="2">Uncharacterized protein</fullName>
    </submittedName>
</protein>
<keyword evidence="1" id="KW-1133">Transmembrane helix</keyword>
<dbReference type="RefSeq" id="WP_165182189.1">
    <property type="nucleotide sequence ID" value="NZ_JAAKZI010000017.1"/>
</dbReference>
<feature type="transmembrane region" description="Helical" evidence="1">
    <location>
        <begin position="12"/>
        <end position="38"/>
    </location>
</feature>
<accession>A0ABX0DI47</accession>
<evidence type="ECO:0000256" key="1">
    <source>
        <dbReference type="SAM" id="Phobius"/>
    </source>
</evidence>
<comment type="caution">
    <text evidence="2">The sequence shown here is derived from an EMBL/GenBank/DDBJ whole genome shotgun (WGS) entry which is preliminary data.</text>
</comment>
<gene>
    <name evidence="2" type="ORF">G6N77_10865</name>
</gene>
<dbReference type="EMBL" id="JAAKZI010000017">
    <property type="protein sequence ID" value="NGN83958.1"/>
    <property type="molecule type" value="Genomic_DNA"/>
</dbReference>
<proteinExistence type="predicted"/>
<feature type="transmembrane region" description="Helical" evidence="1">
    <location>
        <begin position="44"/>
        <end position="63"/>
    </location>
</feature>
<keyword evidence="1" id="KW-0812">Transmembrane</keyword>
<reference evidence="2 3" key="1">
    <citation type="submission" date="2020-02" db="EMBL/GenBank/DDBJ databases">
        <title>Genome sequence of the type strain DSM 27180 of Arthrobacter silviterrae.</title>
        <authorList>
            <person name="Gao J."/>
            <person name="Sun J."/>
        </authorList>
    </citation>
    <scope>NUCLEOTIDE SEQUENCE [LARGE SCALE GENOMIC DNA]</scope>
    <source>
        <strain evidence="2 3">DSM 27180</strain>
    </source>
</reference>
<keyword evidence="1" id="KW-0472">Membrane</keyword>
<evidence type="ECO:0000313" key="2">
    <source>
        <dbReference type="EMBL" id="NGN83958.1"/>
    </source>
</evidence>
<name>A0ABX0DI47_9MICC</name>
<evidence type="ECO:0000313" key="3">
    <source>
        <dbReference type="Proteomes" id="UP000479226"/>
    </source>
</evidence>
<keyword evidence="3" id="KW-1185">Reference proteome</keyword>
<organism evidence="2 3">
    <name type="scientific">Arthrobacter silviterrae</name>
    <dbReference type="NCBI Taxonomy" id="2026658"/>
    <lineage>
        <taxon>Bacteria</taxon>
        <taxon>Bacillati</taxon>
        <taxon>Actinomycetota</taxon>
        <taxon>Actinomycetes</taxon>
        <taxon>Micrococcales</taxon>
        <taxon>Micrococcaceae</taxon>
        <taxon>Arthrobacter</taxon>
    </lineage>
</organism>